<reference evidence="1 2" key="1">
    <citation type="submission" date="2019-08" db="EMBL/GenBank/DDBJ databases">
        <title>Whole genome of Aphis craccivora.</title>
        <authorList>
            <person name="Voronova N.V."/>
            <person name="Shulinski R.S."/>
            <person name="Bandarenka Y.V."/>
            <person name="Zhorov D.G."/>
            <person name="Warner D."/>
        </authorList>
    </citation>
    <scope>NUCLEOTIDE SEQUENCE [LARGE SCALE GENOMIC DNA]</scope>
    <source>
        <strain evidence="1">180601</strain>
        <tissue evidence="1">Whole Body</tissue>
    </source>
</reference>
<proteinExistence type="predicted"/>
<keyword evidence="2" id="KW-1185">Reference proteome</keyword>
<dbReference type="Proteomes" id="UP000478052">
    <property type="component" value="Unassembled WGS sequence"/>
</dbReference>
<protein>
    <submittedName>
        <fullName evidence="1">Uncharacterized protein</fullName>
    </submittedName>
</protein>
<dbReference type="AlphaFoldDB" id="A0A6G0ZH81"/>
<comment type="caution">
    <text evidence="1">The sequence shown here is derived from an EMBL/GenBank/DDBJ whole genome shotgun (WGS) entry which is preliminary data.</text>
</comment>
<accession>A0A6G0ZH81</accession>
<evidence type="ECO:0000313" key="2">
    <source>
        <dbReference type="Proteomes" id="UP000478052"/>
    </source>
</evidence>
<dbReference type="EMBL" id="VUJU01000462">
    <property type="protein sequence ID" value="KAF0770241.1"/>
    <property type="molecule type" value="Genomic_DNA"/>
</dbReference>
<gene>
    <name evidence="1" type="ORF">FWK35_00001336</name>
</gene>
<name>A0A6G0ZH81_APHCR</name>
<organism evidence="1 2">
    <name type="scientific">Aphis craccivora</name>
    <name type="common">Cowpea aphid</name>
    <dbReference type="NCBI Taxonomy" id="307492"/>
    <lineage>
        <taxon>Eukaryota</taxon>
        <taxon>Metazoa</taxon>
        <taxon>Ecdysozoa</taxon>
        <taxon>Arthropoda</taxon>
        <taxon>Hexapoda</taxon>
        <taxon>Insecta</taxon>
        <taxon>Pterygota</taxon>
        <taxon>Neoptera</taxon>
        <taxon>Paraneoptera</taxon>
        <taxon>Hemiptera</taxon>
        <taxon>Sternorrhyncha</taxon>
        <taxon>Aphidomorpha</taxon>
        <taxon>Aphidoidea</taxon>
        <taxon>Aphididae</taxon>
        <taxon>Aphidini</taxon>
        <taxon>Aphis</taxon>
        <taxon>Aphis</taxon>
    </lineage>
</organism>
<evidence type="ECO:0000313" key="1">
    <source>
        <dbReference type="EMBL" id="KAF0770241.1"/>
    </source>
</evidence>
<sequence length="285" mass="32926">MSGGSREAGKPVLFKIYNQIGRQNQLAPSWEFLGVCLGAVESIIPRFNDQILSHCITYFCVHNYYLKIGGYDDITNKKSNIRYQLILKSILNEVMNCFFLCVLCLCITSRNNAPISNFGDGHGFDGKINILEVKSKHFPTVFKKIEKNKKKNDGKTGNITQNQFSTKSIFSYGCNSKTNRCKYLKFSPNVYVSVIYIQLNVQKILTIFETQKFSIFKGFFFEFKFLRNCQNHENLQYKSLNIDKNLSNSWIFANYFVVAKSLKFNTSIIFKITLQRKLSTAELRK</sequence>